<dbReference type="PANTHER" id="PTHR10947">
    <property type="entry name" value="PHENYLALANYL-TRNA SYNTHETASE BETA CHAIN AND LEUCINE-RICH REPEAT-CONTAINING PROTEIN 47"/>
    <property type="match status" value="1"/>
</dbReference>
<dbReference type="InterPro" id="IPR005121">
    <property type="entry name" value="Fdx_antiC-bd"/>
</dbReference>
<dbReference type="InterPro" id="IPR009061">
    <property type="entry name" value="DNA-bd_dom_put_sf"/>
</dbReference>
<keyword evidence="6 15" id="KW-0436">Ligase</keyword>
<comment type="cofactor">
    <cofactor evidence="15">
        <name>Mg(2+)</name>
        <dbReference type="ChEBI" id="CHEBI:18420"/>
    </cofactor>
    <text evidence="15">Binds 2 magnesium ions per tetramer.</text>
</comment>
<dbReference type="SUPFAM" id="SSF55681">
    <property type="entry name" value="Class II aaRS and biotin synthetases"/>
    <property type="match status" value="1"/>
</dbReference>
<dbReference type="GO" id="GO:0005524">
    <property type="term" value="F:ATP binding"/>
    <property type="evidence" value="ECO:0007669"/>
    <property type="project" value="UniProtKB-UniRule"/>
</dbReference>
<accession>A0A552UEN9</accession>
<dbReference type="Proteomes" id="UP000317894">
    <property type="component" value="Unassembled WGS sequence"/>
</dbReference>
<feature type="binding site" evidence="15">
    <location>
        <position position="456"/>
    </location>
    <ligand>
        <name>Mg(2+)</name>
        <dbReference type="ChEBI" id="CHEBI:18420"/>
        <note>shared with alpha subunit</note>
    </ligand>
</feature>
<gene>
    <name evidence="15" type="primary">pheT</name>
    <name evidence="20" type="ORF">FMM06_00310</name>
</gene>
<dbReference type="Pfam" id="PF03484">
    <property type="entry name" value="B5"/>
    <property type="match status" value="1"/>
</dbReference>
<comment type="subcellular location">
    <subcellularLocation>
        <location evidence="1 15">Cytoplasm</location>
    </subcellularLocation>
</comment>
<keyword evidence="21" id="KW-1185">Reference proteome</keyword>
<evidence type="ECO:0000256" key="6">
    <source>
        <dbReference type="ARBA" id="ARBA00022598"/>
    </source>
</evidence>
<dbReference type="PROSITE" id="PS51447">
    <property type="entry name" value="FDX_ACB"/>
    <property type="match status" value="1"/>
</dbReference>
<dbReference type="NCBIfam" id="NF045760">
    <property type="entry name" value="YtpR"/>
    <property type="match status" value="1"/>
</dbReference>
<dbReference type="FunFam" id="2.40.50.140:FF:000045">
    <property type="entry name" value="Phenylalanine--tRNA ligase beta subunit"/>
    <property type="match status" value="1"/>
</dbReference>
<dbReference type="InterPro" id="IPR041616">
    <property type="entry name" value="PheRS_beta_core"/>
</dbReference>
<feature type="domain" description="B5" evidence="19">
    <location>
        <begin position="398"/>
        <end position="472"/>
    </location>
</feature>
<evidence type="ECO:0000256" key="13">
    <source>
        <dbReference type="ARBA" id="ARBA00023146"/>
    </source>
</evidence>
<evidence type="ECO:0000256" key="14">
    <source>
        <dbReference type="ARBA" id="ARBA00049255"/>
    </source>
</evidence>
<dbReference type="Gene3D" id="3.30.70.380">
    <property type="entry name" value="Ferrodoxin-fold anticodon-binding domain"/>
    <property type="match status" value="1"/>
</dbReference>
<dbReference type="Gene3D" id="3.50.40.10">
    <property type="entry name" value="Phenylalanyl-trna Synthetase, Chain B, domain 3"/>
    <property type="match status" value="1"/>
</dbReference>
<evidence type="ECO:0000259" key="19">
    <source>
        <dbReference type="PROSITE" id="PS51483"/>
    </source>
</evidence>
<dbReference type="HAMAP" id="MF_00283">
    <property type="entry name" value="Phe_tRNA_synth_beta1"/>
    <property type="match status" value="1"/>
</dbReference>
<dbReference type="OrthoDB" id="9805455at2"/>
<dbReference type="InterPro" id="IPR012340">
    <property type="entry name" value="NA-bd_OB-fold"/>
</dbReference>
<dbReference type="SMART" id="SM00874">
    <property type="entry name" value="B5"/>
    <property type="match status" value="1"/>
</dbReference>
<reference evidence="20 21" key="1">
    <citation type="submission" date="2019-07" db="EMBL/GenBank/DDBJ databases">
        <title>Novel species isolated from glacier.</title>
        <authorList>
            <person name="Liu Q."/>
            <person name="Xin Y.-H."/>
        </authorList>
    </citation>
    <scope>NUCLEOTIDE SEQUENCE [LARGE SCALE GENOMIC DNA]</scope>
    <source>
        <strain evidence="20 21">LB1R16</strain>
    </source>
</reference>
<sequence length="790" mass="82670">MKFTLSWLKDHLDTTASVDEIAAALTGLGLEVEGVTDPAAALAPFTVAHVLTASRHPQADKLQVLTVDTGDGAPKQVVCGAPNARAGMKGVFGGPGAYVPGSDLTLKAATIRGVESFGMMCSARELQLSDEHDGILELPDDAPVGTAYAAYAALSDPVFNVGITPNRQDCMGVSGIARDLAAKGIGTLKDRPVELVPGAFPCPVPITTTDDGCPAFLGRVVRGVRNGPSPDWLQRRLRAVGQKPISALVDITNFITFDRGRPLHVYDLATLHGGLTARRAKDGESVVALNGKTYALDETMTVIADEAEVHDIGGIMGGAASGVSETTTDVLIECAYFDPARIGATGRKLGIFTDARARFERGVDPDFLIAGIELATHMVLDLCGGEASEVITAGEIPQPALTVAYRPERTLGLAGVAVPEDVQADILSRLGFRVEMGEPWVVGVPSWRRDIDGEADIVEEVVRLFGFEHVPSTPLERAPGVAKPTATAAQKLERGVRRALAARGLDEAITWSFVPPAQAEPFGGAAWTLANPISADLAAMRPSLLPGLLAATARNLAHGQSSIRLFELGRRYLAGGEPLTAGVVLAGERTARDWQTGAATAFDALDAKAEALAGLAAAGLPVERLMVLPPADGWYHPGRSGRLGLGPKTILAAFGELHPRIAAQFDLKGRVAVAELFLDAVPPSRATGRTRPSYAPPALQALTRDFAFLVPADQPAEALLRAVRGADKALIADVRLFDRFAGPGVPEGQVSLALTVTIQPADRSPTDAEIEALAAKIVAAAARAGATLRG</sequence>
<evidence type="ECO:0000256" key="7">
    <source>
        <dbReference type="ARBA" id="ARBA00022723"/>
    </source>
</evidence>
<dbReference type="PROSITE" id="PS51483">
    <property type="entry name" value="B5"/>
    <property type="match status" value="1"/>
</dbReference>
<dbReference type="Pfam" id="PF17759">
    <property type="entry name" value="tRNA_synthFbeta"/>
    <property type="match status" value="1"/>
</dbReference>
<keyword evidence="12 15" id="KW-0648">Protein biosynthesis</keyword>
<dbReference type="EMBL" id="VJWA01000001">
    <property type="protein sequence ID" value="TRW16697.1"/>
    <property type="molecule type" value="Genomic_DNA"/>
</dbReference>
<dbReference type="InterPro" id="IPR005147">
    <property type="entry name" value="tRNA_synthase_B5-dom"/>
</dbReference>
<dbReference type="Gene3D" id="3.30.56.10">
    <property type="match status" value="2"/>
</dbReference>
<keyword evidence="13 15" id="KW-0030">Aminoacyl-tRNA synthetase</keyword>
<dbReference type="PANTHER" id="PTHR10947:SF0">
    <property type="entry name" value="PHENYLALANINE--TRNA LIGASE BETA SUBUNIT"/>
    <property type="match status" value="1"/>
</dbReference>
<dbReference type="Pfam" id="PF03147">
    <property type="entry name" value="FDX-ACB"/>
    <property type="match status" value="1"/>
</dbReference>
<dbReference type="SUPFAM" id="SSF46955">
    <property type="entry name" value="Putative DNA-binding domain"/>
    <property type="match status" value="1"/>
</dbReference>
<dbReference type="RefSeq" id="WP_143554241.1">
    <property type="nucleotide sequence ID" value="NZ_VJWA01000001.1"/>
</dbReference>
<proteinExistence type="inferred from homology"/>
<dbReference type="InterPro" id="IPR002547">
    <property type="entry name" value="tRNA-bd_dom"/>
</dbReference>
<dbReference type="InterPro" id="IPR033714">
    <property type="entry name" value="tRNA_bind_bactPheRS"/>
</dbReference>
<evidence type="ECO:0000256" key="10">
    <source>
        <dbReference type="ARBA" id="ARBA00022842"/>
    </source>
</evidence>
<feature type="binding site" evidence="15">
    <location>
        <position position="450"/>
    </location>
    <ligand>
        <name>Mg(2+)</name>
        <dbReference type="ChEBI" id="CHEBI:18420"/>
        <note>shared with alpha subunit</note>
    </ligand>
</feature>
<keyword evidence="8 15" id="KW-0547">Nucleotide-binding</keyword>
<feature type="binding site" evidence="15">
    <location>
        <position position="459"/>
    </location>
    <ligand>
        <name>Mg(2+)</name>
        <dbReference type="ChEBI" id="CHEBI:18420"/>
        <note>shared with alpha subunit</note>
    </ligand>
</feature>
<dbReference type="SUPFAM" id="SSF54991">
    <property type="entry name" value="Anticodon-binding domain of PheRS"/>
    <property type="match status" value="1"/>
</dbReference>
<dbReference type="GO" id="GO:0000287">
    <property type="term" value="F:magnesium ion binding"/>
    <property type="evidence" value="ECO:0007669"/>
    <property type="project" value="UniProtKB-UniRule"/>
</dbReference>
<feature type="domain" description="FDX-ACB" evidence="18">
    <location>
        <begin position="697"/>
        <end position="789"/>
    </location>
</feature>
<evidence type="ECO:0000256" key="8">
    <source>
        <dbReference type="ARBA" id="ARBA00022741"/>
    </source>
</evidence>
<comment type="catalytic activity">
    <reaction evidence="14 15">
        <text>tRNA(Phe) + L-phenylalanine + ATP = L-phenylalanyl-tRNA(Phe) + AMP + diphosphate + H(+)</text>
        <dbReference type="Rhea" id="RHEA:19413"/>
        <dbReference type="Rhea" id="RHEA-COMP:9668"/>
        <dbReference type="Rhea" id="RHEA-COMP:9699"/>
        <dbReference type="ChEBI" id="CHEBI:15378"/>
        <dbReference type="ChEBI" id="CHEBI:30616"/>
        <dbReference type="ChEBI" id="CHEBI:33019"/>
        <dbReference type="ChEBI" id="CHEBI:58095"/>
        <dbReference type="ChEBI" id="CHEBI:78442"/>
        <dbReference type="ChEBI" id="CHEBI:78531"/>
        <dbReference type="ChEBI" id="CHEBI:456215"/>
        <dbReference type="EC" id="6.1.1.20"/>
    </reaction>
</comment>
<evidence type="ECO:0000256" key="4">
    <source>
        <dbReference type="ARBA" id="ARBA00022490"/>
    </source>
</evidence>
<dbReference type="GO" id="GO:0006432">
    <property type="term" value="P:phenylalanyl-tRNA aminoacylation"/>
    <property type="evidence" value="ECO:0007669"/>
    <property type="project" value="UniProtKB-UniRule"/>
</dbReference>
<dbReference type="Pfam" id="PF03483">
    <property type="entry name" value="B3_4"/>
    <property type="match status" value="1"/>
</dbReference>
<keyword evidence="5 16" id="KW-0820">tRNA-binding</keyword>
<dbReference type="InterPro" id="IPR005146">
    <property type="entry name" value="B3/B4_tRNA-bd"/>
</dbReference>
<keyword evidence="10 15" id="KW-0460">Magnesium</keyword>
<dbReference type="InterPro" id="IPR036690">
    <property type="entry name" value="Fdx_antiC-bd_sf"/>
</dbReference>
<dbReference type="GO" id="GO:0000049">
    <property type="term" value="F:tRNA binding"/>
    <property type="evidence" value="ECO:0007669"/>
    <property type="project" value="UniProtKB-UniRule"/>
</dbReference>
<dbReference type="CDD" id="cd02796">
    <property type="entry name" value="tRNA_bind_bactPheRS"/>
    <property type="match status" value="1"/>
</dbReference>
<evidence type="ECO:0000256" key="11">
    <source>
        <dbReference type="ARBA" id="ARBA00022884"/>
    </source>
</evidence>
<dbReference type="PROSITE" id="PS50886">
    <property type="entry name" value="TRBD"/>
    <property type="match status" value="1"/>
</dbReference>
<evidence type="ECO:0000259" key="18">
    <source>
        <dbReference type="PROSITE" id="PS51447"/>
    </source>
</evidence>
<evidence type="ECO:0000259" key="17">
    <source>
        <dbReference type="PROSITE" id="PS50886"/>
    </source>
</evidence>
<dbReference type="NCBIfam" id="TIGR00472">
    <property type="entry name" value="pheT_bact"/>
    <property type="match status" value="1"/>
</dbReference>
<dbReference type="Pfam" id="PF01588">
    <property type="entry name" value="tRNA_bind"/>
    <property type="match status" value="1"/>
</dbReference>
<evidence type="ECO:0000313" key="20">
    <source>
        <dbReference type="EMBL" id="TRW16697.1"/>
    </source>
</evidence>
<evidence type="ECO:0000256" key="16">
    <source>
        <dbReference type="PROSITE-ProRule" id="PRU00209"/>
    </source>
</evidence>
<dbReference type="EC" id="6.1.1.20" evidence="15"/>
<keyword evidence="9 15" id="KW-0067">ATP-binding</keyword>
<name>A0A552UEN9_9SPHN</name>
<feature type="domain" description="TRNA-binding" evidence="17">
    <location>
        <begin position="39"/>
        <end position="149"/>
    </location>
</feature>
<dbReference type="SUPFAM" id="SSF50249">
    <property type="entry name" value="Nucleic acid-binding proteins"/>
    <property type="match status" value="1"/>
</dbReference>
<protein>
    <recommendedName>
        <fullName evidence="15">Phenylalanine--tRNA ligase beta subunit</fullName>
        <ecNumber evidence="15">6.1.1.20</ecNumber>
    </recommendedName>
    <alternativeName>
        <fullName evidence="15">Phenylalanyl-tRNA synthetase beta subunit</fullName>
        <shortName evidence="15">PheRS</shortName>
    </alternativeName>
</protein>
<dbReference type="SUPFAM" id="SSF56037">
    <property type="entry name" value="PheT/TilS domain"/>
    <property type="match status" value="1"/>
</dbReference>
<dbReference type="SMART" id="SM00896">
    <property type="entry name" value="FDX-ACB"/>
    <property type="match status" value="1"/>
</dbReference>
<dbReference type="CDD" id="cd00769">
    <property type="entry name" value="PheRS_beta_core"/>
    <property type="match status" value="1"/>
</dbReference>
<dbReference type="InterPro" id="IPR045060">
    <property type="entry name" value="Phe-tRNA-ligase_IIc_bsu"/>
</dbReference>
<evidence type="ECO:0000256" key="2">
    <source>
        <dbReference type="ARBA" id="ARBA00008653"/>
    </source>
</evidence>
<dbReference type="InterPro" id="IPR020825">
    <property type="entry name" value="Phe-tRNA_synthase-like_B3/B4"/>
</dbReference>
<evidence type="ECO:0000256" key="9">
    <source>
        <dbReference type="ARBA" id="ARBA00022840"/>
    </source>
</evidence>
<dbReference type="AlphaFoldDB" id="A0A552UEN9"/>
<evidence type="ECO:0000256" key="15">
    <source>
        <dbReference type="HAMAP-Rule" id="MF_00283"/>
    </source>
</evidence>
<keyword evidence="11 16" id="KW-0694">RNA-binding</keyword>
<feature type="binding site" evidence="15">
    <location>
        <position position="460"/>
    </location>
    <ligand>
        <name>Mg(2+)</name>
        <dbReference type="ChEBI" id="CHEBI:18420"/>
        <note>shared with alpha subunit</note>
    </ligand>
</feature>
<dbReference type="GO" id="GO:0009328">
    <property type="term" value="C:phenylalanine-tRNA ligase complex"/>
    <property type="evidence" value="ECO:0007669"/>
    <property type="project" value="TreeGrafter"/>
</dbReference>
<evidence type="ECO:0000256" key="5">
    <source>
        <dbReference type="ARBA" id="ARBA00022555"/>
    </source>
</evidence>
<evidence type="ECO:0000313" key="21">
    <source>
        <dbReference type="Proteomes" id="UP000317894"/>
    </source>
</evidence>
<comment type="subunit">
    <text evidence="3 15">Tetramer of two alpha and two beta subunits.</text>
</comment>
<keyword evidence="4 15" id="KW-0963">Cytoplasm</keyword>
<dbReference type="InterPro" id="IPR045864">
    <property type="entry name" value="aa-tRNA-synth_II/BPL/LPL"/>
</dbReference>
<dbReference type="Gene3D" id="2.40.50.140">
    <property type="entry name" value="Nucleic acid-binding proteins"/>
    <property type="match status" value="1"/>
</dbReference>
<evidence type="ECO:0000256" key="1">
    <source>
        <dbReference type="ARBA" id="ARBA00004496"/>
    </source>
</evidence>
<dbReference type="GO" id="GO:0004826">
    <property type="term" value="F:phenylalanine-tRNA ligase activity"/>
    <property type="evidence" value="ECO:0007669"/>
    <property type="project" value="UniProtKB-UniRule"/>
</dbReference>
<keyword evidence="7 15" id="KW-0479">Metal-binding</keyword>
<comment type="similarity">
    <text evidence="2 15">Belongs to the phenylalanyl-tRNA synthetase beta subunit family. Type 1 subfamily.</text>
</comment>
<evidence type="ECO:0000256" key="3">
    <source>
        <dbReference type="ARBA" id="ARBA00011209"/>
    </source>
</evidence>
<dbReference type="InterPro" id="IPR004532">
    <property type="entry name" value="Phe-tRNA-ligase_IIc_bsu_bact"/>
</dbReference>
<organism evidence="20 21">
    <name type="scientific">Glacieibacterium frigidum</name>
    <dbReference type="NCBI Taxonomy" id="2593303"/>
    <lineage>
        <taxon>Bacteria</taxon>
        <taxon>Pseudomonadati</taxon>
        <taxon>Pseudomonadota</taxon>
        <taxon>Alphaproteobacteria</taxon>
        <taxon>Sphingomonadales</taxon>
        <taxon>Sphingosinicellaceae</taxon>
        <taxon>Glacieibacterium</taxon>
    </lineage>
</organism>
<evidence type="ECO:0000256" key="12">
    <source>
        <dbReference type="ARBA" id="ARBA00022917"/>
    </source>
</evidence>
<dbReference type="SMART" id="SM00873">
    <property type="entry name" value="B3_4"/>
    <property type="match status" value="1"/>
</dbReference>
<dbReference type="Gene3D" id="3.30.930.10">
    <property type="entry name" value="Bira Bifunctional Protein, Domain 2"/>
    <property type="match status" value="1"/>
</dbReference>
<comment type="caution">
    <text evidence="20">The sequence shown here is derived from an EMBL/GenBank/DDBJ whole genome shotgun (WGS) entry which is preliminary data.</text>
</comment>